<keyword evidence="2" id="KW-1133">Transmembrane helix</keyword>
<proteinExistence type="predicted"/>
<evidence type="ECO:0000313" key="3">
    <source>
        <dbReference type="EMBL" id="CBI03636.1"/>
    </source>
</evidence>
<name>E6Q8W0_9ZZZZ</name>
<gene>
    <name evidence="3" type="ORF">CARN5_2966</name>
</gene>
<organism evidence="3">
    <name type="scientific">mine drainage metagenome</name>
    <dbReference type="NCBI Taxonomy" id="410659"/>
    <lineage>
        <taxon>unclassified sequences</taxon>
        <taxon>metagenomes</taxon>
        <taxon>ecological metagenomes</taxon>
    </lineage>
</organism>
<reference evidence="3" key="1">
    <citation type="submission" date="2009-10" db="EMBL/GenBank/DDBJ databases">
        <title>Diversity of trophic interactions inside an arsenic-rich microbial ecosystem.</title>
        <authorList>
            <person name="Bertin P.N."/>
            <person name="Heinrich-Salmeron A."/>
            <person name="Pelletier E."/>
            <person name="Goulhen-Chollet F."/>
            <person name="Arsene-Ploetze F."/>
            <person name="Gallien S."/>
            <person name="Calteau A."/>
            <person name="Vallenet D."/>
            <person name="Casiot C."/>
            <person name="Chane-Woon-Ming B."/>
            <person name="Giloteaux L."/>
            <person name="Barakat M."/>
            <person name="Bonnefoy V."/>
            <person name="Bruneel O."/>
            <person name="Chandler M."/>
            <person name="Cleiss J."/>
            <person name="Duran R."/>
            <person name="Elbaz-Poulichet F."/>
            <person name="Fonknechten N."/>
            <person name="Lauga B."/>
            <person name="Mornico D."/>
            <person name="Ortet P."/>
            <person name="Schaeffer C."/>
            <person name="Siguier P."/>
            <person name="Alexander Thil Smith A."/>
            <person name="Van Dorsselaer A."/>
            <person name="Weissenbach J."/>
            <person name="Medigue C."/>
            <person name="Le Paslier D."/>
        </authorList>
    </citation>
    <scope>NUCLEOTIDE SEQUENCE</scope>
</reference>
<sequence length="127" mass="13258">MMQLGKGTVLIGIMIGAVAVYLYVQHDEQVSHLQGVAMAQQRCTSARFDAQFASSLGPGNAQASIEQAADQARAGRLCAQAAKLRKNMRISQRQSSKGERAVGNAAGQLSGLPPSASTPSKSKGDKS</sequence>
<dbReference type="AlphaFoldDB" id="E6Q8W0"/>
<evidence type="ECO:0000256" key="2">
    <source>
        <dbReference type="SAM" id="Phobius"/>
    </source>
</evidence>
<keyword evidence="2" id="KW-0812">Transmembrane</keyword>
<feature type="region of interest" description="Disordered" evidence="1">
    <location>
        <begin position="88"/>
        <end position="127"/>
    </location>
</feature>
<dbReference type="EMBL" id="CABP01000016">
    <property type="protein sequence ID" value="CBI03636.1"/>
    <property type="molecule type" value="Genomic_DNA"/>
</dbReference>
<comment type="caution">
    <text evidence="3">The sequence shown here is derived from an EMBL/GenBank/DDBJ whole genome shotgun (WGS) entry which is preliminary data.</text>
</comment>
<feature type="transmembrane region" description="Helical" evidence="2">
    <location>
        <begin position="7"/>
        <end position="24"/>
    </location>
</feature>
<accession>E6Q8W0</accession>
<keyword evidence="2" id="KW-0472">Membrane</keyword>
<protein>
    <submittedName>
        <fullName evidence="3">Uncharacterized protein</fullName>
    </submittedName>
</protein>
<evidence type="ECO:0000256" key="1">
    <source>
        <dbReference type="SAM" id="MobiDB-lite"/>
    </source>
</evidence>